<name>A0A919YL91_9BACL</name>
<dbReference type="NCBIfam" id="NF010181">
    <property type="entry name" value="PRK13660.1"/>
    <property type="match status" value="1"/>
</dbReference>
<evidence type="ECO:0000313" key="1">
    <source>
        <dbReference type="EMBL" id="GIP15540.1"/>
    </source>
</evidence>
<dbReference type="EMBL" id="BOSE01000002">
    <property type="protein sequence ID" value="GIP15540.1"/>
    <property type="molecule type" value="Genomic_DNA"/>
</dbReference>
<dbReference type="SUPFAM" id="SSF102405">
    <property type="entry name" value="MCP/YpsA-like"/>
    <property type="match status" value="1"/>
</dbReference>
<dbReference type="AlphaFoldDB" id="A0A919YL91"/>
<dbReference type="InterPro" id="IPR010697">
    <property type="entry name" value="YspA"/>
</dbReference>
<dbReference type="PIRSF" id="PIRSF021290">
    <property type="entry name" value="DUF1273"/>
    <property type="match status" value="1"/>
</dbReference>
<reference evidence="1" key="1">
    <citation type="submission" date="2021-03" db="EMBL/GenBank/DDBJ databases">
        <title>Antimicrobial resistance genes in bacteria isolated from Japanese honey, and their potential for conferring macrolide and lincosamide resistance in the American foulbrood pathogen Paenibacillus larvae.</title>
        <authorList>
            <person name="Okamoto M."/>
            <person name="Kumagai M."/>
            <person name="Kanamori H."/>
            <person name="Takamatsu D."/>
        </authorList>
    </citation>
    <scope>NUCLEOTIDE SEQUENCE</scope>
    <source>
        <strain evidence="1">J40TS1</strain>
    </source>
</reference>
<dbReference type="Proteomes" id="UP000683139">
    <property type="component" value="Unassembled WGS sequence"/>
</dbReference>
<proteinExistence type="predicted"/>
<dbReference type="RefSeq" id="WP_213513843.1">
    <property type="nucleotide sequence ID" value="NZ_BOSE01000002.1"/>
</dbReference>
<protein>
    <submittedName>
        <fullName evidence="1">UPF0398 protein YpsA</fullName>
    </submittedName>
</protein>
<keyword evidence="2" id="KW-1185">Reference proteome</keyword>
<evidence type="ECO:0000313" key="2">
    <source>
        <dbReference type="Proteomes" id="UP000683139"/>
    </source>
</evidence>
<dbReference type="PANTHER" id="PTHR38440">
    <property type="entry name" value="UPF0398 PROTEIN YPSA"/>
    <property type="match status" value="1"/>
</dbReference>
<organism evidence="1 2">
    <name type="scientific">Paenibacillus montaniterrae</name>
    <dbReference type="NCBI Taxonomy" id="429341"/>
    <lineage>
        <taxon>Bacteria</taxon>
        <taxon>Bacillati</taxon>
        <taxon>Bacillota</taxon>
        <taxon>Bacilli</taxon>
        <taxon>Bacillales</taxon>
        <taxon>Paenibacillaceae</taxon>
        <taxon>Paenibacillus</taxon>
    </lineage>
</organism>
<dbReference type="Pfam" id="PF06908">
    <property type="entry name" value="YpsA"/>
    <property type="match status" value="1"/>
</dbReference>
<gene>
    <name evidence="1" type="primary">ypsA</name>
    <name evidence="1" type="ORF">J40TS1_11820</name>
</gene>
<dbReference type="Gene3D" id="3.40.50.450">
    <property type="match status" value="1"/>
</dbReference>
<dbReference type="PANTHER" id="PTHR38440:SF1">
    <property type="entry name" value="UPF0398 PROTEIN SPR0331"/>
    <property type="match status" value="1"/>
</dbReference>
<sequence>MQNLLVTGYAAHELGIYSQKHKALKYIRKACINKMIPLIEEGVEWIITPGQYGFDLWAAEMAIQIREQMFPQLKVSIIHAYANQEQGWNEDKQQYWNKIKAKLDHYAVVSKQPYSGPWQFQARDTLLLNKTDGMLLFYDEESSASKARFIKEKAIKKAENVDYPLYTITADDINVIIEEEALQMMDYES</sequence>
<comment type="caution">
    <text evidence="1">The sequence shown here is derived from an EMBL/GenBank/DDBJ whole genome shotgun (WGS) entry which is preliminary data.</text>
</comment>
<accession>A0A919YL91</accession>